<reference evidence="10 12" key="3">
    <citation type="submission" date="2020-11" db="EMBL/GenBank/DDBJ databases">
        <title>Closed and high quality bacterial genomes of the OMM12 community.</title>
        <authorList>
            <person name="Marbouty M."/>
            <person name="Lamy-Besnier Q."/>
            <person name="Debarbieux L."/>
            <person name="Koszul R."/>
        </authorList>
    </citation>
    <scope>NUCLEOTIDE SEQUENCE [LARGE SCALE GENOMIC DNA]</scope>
    <source>
        <strain evidence="10 12">KB18</strain>
    </source>
</reference>
<keyword evidence="4 7" id="KW-1133">Transmembrane helix</keyword>
<evidence type="ECO:0000259" key="8">
    <source>
        <dbReference type="Pfam" id="PF03553"/>
    </source>
</evidence>
<dbReference type="KEGG" id="amur:ADH66_18325"/>
<evidence type="ECO:0000256" key="6">
    <source>
        <dbReference type="SAM" id="MobiDB-lite"/>
    </source>
</evidence>
<evidence type="ECO:0000313" key="12">
    <source>
        <dbReference type="Proteomes" id="UP000596035"/>
    </source>
</evidence>
<feature type="region of interest" description="Disordered" evidence="6">
    <location>
        <begin position="220"/>
        <end position="240"/>
    </location>
</feature>
<evidence type="ECO:0000313" key="11">
    <source>
        <dbReference type="Proteomes" id="UP000196710"/>
    </source>
</evidence>
<dbReference type="PANTHER" id="PTHR43478">
    <property type="entry name" value="NA+/H+ ANTIPORTER-RELATED"/>
    <property type="match status" value="1"/>
</dbReference>
<dbReference type="Proteomes" id="UP000596035">
    <property type="component" value="Chromosome"/>
</dbReference>
<feature type="transmembrane region" description="Helical" evidence="7">
    <location>
        <begin position="284"/>
        <end position="303"/>
    </location>
</feature>
<dbReference type="GO" id="GO:0005886">
    <property type="term" value="C:plasma membrane"/>
    <property type="evidence" value="ECO:0007669"/>
    <property type="project" value="UniProtKB-SubCell"/>
</dbReference>
<evidence type="ECO:0000256" key="1">
    <source>
        <dbReference type="ARBA" id="ARBA00004651"/>
    </source>
</evidence>
<feature type="domain" description="Na+/H+ antiporter NhaC-like C-terminal" evidence="8">
    <location>
        <begin position="177"/>
        <end position="469"/>
    </location>
</feature>
<dbReference type="EMBL" id="CP021422">
    <property type="protein sequence ID" value="ASB42824.1"/>
    <property type="molecule type" value="Genomic_DNA"/>
</dbReference>
<feature type="transmembrane region" description="Helical" evidence="7">
    <location>
        <begin position="473"/>
        <end position="494"/>
    </location>
</feature>
<feature type="transmembrane region" description="Helical" evidence="7">
    <location>
        <begin position="33"/>
        <end position="60"/>
    </location>
</feature>
<keyword evidence="2" id="KW-1003">Cell membrane</keyword>
<gene>
    <name evidence="9" type="ORF">ADH66_18325</name>
    <name evidence="10" type="ORF">I5Q82_08740</name>
</gene>
<evidence type="ECO:0000256" key="3">
    <source>
        <dbReference type="ARBA" id="ARBA00022692"/>
    </source>
</evidence>
<feature type="transmembrane region" description="Helical" evidence="7">
    <location>
        <begin position="6"/>
        <end position="26"/>
    </location>
</feature>
<keyword evidence="3 7" id="KW-0812">Transmembrane</keyword>
<organism evidence="10 12">
    <name type="scientific">Acutalibacter muris</name>
    <dbReference type="NCBI Taxonomy" id="1796620"/>
    <lineage>
        <taxon>Bacteria</taxon>
        <taxon>Bacillati</taxon>
        <taxon>Bacillota</taxon>
        <taxon>Clostridia</taxon>
        <taxon>Eubacteriales</taxon>
        <taxon>Acutalibacteraceae</taxon>
        <taxon>Acutalibacter</taxon>
    </lineage>
</organism>
<protein>
    <submittedName>
        <fullName evidence="10">Na+/H+ antiporter NhaC family protein</fullName>
    </submittedName>
    <submittedName>
        <fullName evidence="9">Sodium:proton antiporter</fullName>
    </submittedName>
</protein>
<keyword evidence="11" id="KW-1185">Reference proteome</keyword>
<feature type="transmembrane region" description="Helical" evidence="7">
    <location>
        <begin position="450"/>
        <end position="467"/>
    </location>
</feature>
<feature type="transmembrane region" description="Helical" evidence="7">
    <location>
        <begin position="248"/>
        <end position="272"/>
    </location>
</feature>
<evidence type="ECO:0000313" key="9">
    <source>
        <dbReference type="EMBL" id="ASB42824.1"/>
    </source>
</evidence>
<evidence type="ECO:0000256" key="5">
    <source>
        <dbReference type="ARBA" id="ARBA00023136"/>
    </source>
</evidence>
<feature type="transmembrane region" description="Helical" evidence="7">
    <location>
        <begin position="72"/>
        <end position="101"/>
    </location>
</feature>
<dbReference type="InterPro" id="IPR018461">
    <property type="entry name" value="Na/H_Antiport_NhaC-like_C"/>
</dbReference>
<keyword evidence="5 7" id="KW-0472">Membrane</keyword>
<dbReference type="Proteomes" id="UP000196710">
    <property type="component" value="Chromosome"/>
</dbReference>
<evidence type="ECO:0000256" key="7">
    <source>
        <dbReference type="SAM" id="Phobius"/>
    </source>
</evidence>
<dbReference type="RefSeq" id="WP_066541817.1">
    <property type="nucleotide sequence ID" value="NZ_CP021422.1"/>
</dbReference>
<name>A0A1Z2XWK2_9FIRM</name>
<dbReference type="AlphaFoldDB" id="A0A1Z2XWK2"/>
<evidence type="ECO:0000256" key="4">
    <source>
        <dbReference type="ARBA" id="ARBA00022989"/>
    </source>
</evidence>
<feature type="transmembrane region" description="Helical" evidence="7">
    <location>
        <begin position="365"/>
        <end position="391"/>
    </location>
</feature>
<dbReference type="PANTHER" id="PTHR43478:SF1">
    <property type="entry name" value="NA+_H+ ANTIPORTER NHAC-LIKE C-TERMINAL DOMAIN-CONTAINING PROTEIN"/>
    <property type="match status" value="1"/>
</dbReference>
<dbReference type="EMBL" id="CP065321">
    <property type="protein sequence ID" value="QQR31718.1"/>
    <property type="molecule type" value="Genomic_DNA"/>
</dbReference>
<sequence length="512" mass="53748">MGFEMIDAGWLSILPPVVAITLALLTKEVYSSLFLGIFTGMCVYCFSTGGSLLQAVTYVFDMMAGKIGDNGYMIIFLVLLGSLVTIVTRSGGTGAYGQWAIRRIKTRRSAKLTTSLLGLLIFLDDGFNCLTVGTVMRPITDKHKISREKLSYLLDATAAPICIIAPISSWAVAVASEVEEAGGLGAFVQTIPFNLYALLTIAMVFLLSATGFDFGPMKRAETNPQIPEESTEGTPQGGAQPRGTVLDLVLPLVTLIVTAILGMAYVGGFFQGASFSEAIGENPVAGLTLGTFAGLLVALIMYLPRRLMTMKEFMTGIIDGIKTMIPALTILILAWALGGVCREMIGTGNFVSGIVSSGHISMRLIPAIVFAVAAFLSFSMGTAWGTFGILLPIVSMICAGPNGAEVLIPSLGATLAGSVYGDHCSPISDTTILASTGAQCDHLRHVETQLPYATLVAGVCFLGYIVAGFTRSAAITIIASLAILGLVFAGIALLQKRGVKPSGKESPLPGSR</sequence>
<reference evidence="11" key="2">
    <citation type="submission" date="2017-05" db="EMBL/GenBank/DDBJ databases">
        <title>Improved OligoMM genomes.</title>
        <authorList>
            <person name="Garzetti D."/>
        </authorList>
    </citation>
    <scope>NUCLEOTIDE SEQUENCE [LARGE SCALE GENOMIC DNA]</scope>
    <source>
        <strain evidence="11">KB18</strain>
    </source>
</reference>
<accession>A0A1Z2XWK2</accession>
<comment type="subcellular location">
    <subcellularLocation>
        <location evidence="1">Cell membrane</location>
        <topology evidence="1">Multi-pass membrane protein</topology>
    </subcellularLocation>
</comment>
<feature type="transmembrane region" description="Helical" evidence="7">
    <location>
        <begin position="152"/>
        <end position="173"/>
    </location>
</feature>
<evidence type="ECO:0000313" key="10">
    <source>
        <dbReference type="EMBL" id="QQR31718.1"/>
    </source>
</evidence>
<reference evidence="9" key="1">
    <citation type="journal article" date="2017" name="Genome Announc.">
        <title>High-Quality Whole-Genome Sequences of the Oligo-Mouse-Microbiota Bacterial Community.</title>
        <authorList>
            <person name="Garzetti D."/>
            <person name="Brugiroux S."/>
            <person name="Bunk B."/>
            <person name="Pukall R."/>
            <person name="McCoy K.D."/>
            <person name="Macpherson A.J."/>
            <person name="Stecher B."/>
        </authorList>
    </citation>
    <scope>NUCLEOTIDE SEQUENCE</scope>
    <source>
        <strain evidence="9">KB18</strain>
    </source>
</reference>
<feature type="transmembrane region" description="Helical" evidence="7">
    <location>
        <begin position="324"/>
        <end position="345"/>
    </location>
</feature>
<evidence type="ECO:0000256" key="2">
    <source>
        <dbReference type="ARBA" id="ARBA00022475"/>
    </source>
</evidence>
<proteinExistence type="predicted"/>
<feature type="transmembrane region" description="Helical" evidence="7">
    <location>
        <begin position="193"/>
        <end position="212"/>
    </location>
</feature>
<dbReference type="Pfam" id="PF03553">
    <property type="entry name" value="Na_H_antiporter"/>
    <property type="match status" value="1"/>
</dbReference>